<organism evidence="1 2">
    <name type="scientific">Candida boidinii</name>
    <name type="common">Yeast</name>
    <dbReference type="NCBI Taxonomy" id="5477"/>
    <lineage>
        <taxon>Eukaryota</taxon>
        <taxon>Fungi</taxon>
        <taxon>Dikarya</taxon>
        <taxon>Ascomycota</taxon>
        <taxon>Saccharomycotina</taxon>
        <taxon>Pichiomycetes</taxon>
        <taxon>Pichiales</taxon>
        <taxon>Pichiaceae</taxon>
        <taxon>Ogataea</taxon>
        <taxon>Ogataea/Candida clade</taxon>
    </lineage>
</organism>
<evidence type="ECO:0000313" key="1">
    <source>
        <dbReference type="EMBL" id="GME91469.1"/>
    </source>
</evidence>
<sequence>MINSDTKDSTADTKNQDKNAMKTNVSNLSPIKKLNNKTSMLGLKVNELFNKTYLQATQTISEVQQQAQLHSNLVSSSQQNDQQQQNINLKEISNSLNQFNNNVNNVFSKGKNFIGNLNSNNTTQNNWFNSNNMTIRIRNTETNNNNNNNESDSTTDINSKNPILNNPLFKNLLNNKINGENSPIPNFKIDANFIRESTIKLFNNNNNNDKDSSFESDESYLNEEEQKLTALDTGDFDYSDCTYYDYNKESSKTDSNGNNRVNSPIKKIIEESEEEQDNYQDDRYANGSSVDDEDEEEDYGGDAYPLEL</sequence>
<name>A0ACB5TM71_CANBO</name>
<comment type="caution">
    <text evidence="1">The sequence shown here is derived from an EMBL/GenBank/DDBJ whole genome shotgun (WGS) entry which is preliminary data.</text>
</comment>
<keyword evidence="2" id="KW-1185">Reference proteome</keyword>
<accession>A0ACB5TM71</accession>
<gene>
    <name evidence="1" type="ORF">Cboi01_000231000</name>
</gene>
<protein>
    <submittedName>
        <fullName evidence="1">Unnamed protein product</fullName>
    </submittedName>
</protein>
<dbReference type="EMBL" id="BSXV01001017">
    <property type="protein sequence ID" value="GME91469.1"/>
    <property type="molecule type" value="Genomic_DNA"/>
</dbReference>
<dbReference type="Proteomes" id="UP001165101">
    <property type="component" value="Unassembled WGS sequence"/>
</dbReference>
<reference evidence="1" key="1">
    <citation type="submission" date="2023-04" db="EMBL/GenBank/DDBJ databases">
        <title>Candida boidinii NBRC 1967.</title>
        <authorList>
            <person name="Ichikawa N."/>
            <person name="Sato H."/>
            <person name="Tonouchi N."/>
        </authorList>
    </citation>
    <scope>NUCLEOTIDE SEQUENCE</scope>
    <source>
        <strain evidence="1">NBRC 1967</strain>
    </source>
</reference>
<proteinExistence type="predicted"/>
<evidence type="ECO:0000313" key="2">
    <source>
        <dbReference type="Proteomes" id="UP001165101"/>
    </source>
</evidence>